<keyword evidence="1" id="KW-0560">Oxidoreductase</keyword>
<dbReference type="EC" id="1.1.1.294" evidence="1"/>
<dbReference type="OrthoDB" id="3592703at2759"/>
<accession>A0A2I0AW51</accession>
<reference evidence="1 2" key="1">
    <citation type="journal article" date="2017" name="Nature">
        <title>The Apostasia genome and the evolution of orchids.</title>
        <authorList>
            <person name="Zhang G.Q."/>
            <person name="Liu K.W."/>
            <person name="Li Z."/>
            <person name="Lohaus R."/>
            <person name="Hsiao Y.Y."/>
            <person name="Niu S.C."/>
            <person name="Wang J.Y."/>
            <person name="Lin Y.C."/>
            <person name="Xu Q."/>
            <person name="Chen L.J."/>
            <person name="Yoshida K."/>
            <person name="Fujiwara S."/>
            <person name="Wang Z.W."/>
            <person name="Zhang Y.Q."/>
            <person name="Mitsuda N."/>
            <person name="Wang M."/>
            <person name="Liu G.H."/>
            <person name="Pecoraro L."/>
            <person name="Huang H.X."/>
            <person name="Xiao X.J."/>
            <person name="Lin M."/>
            <person name="Wu X.Y."/>
            <person name="Wu W.L."/>
            <person name="Chen Y.Y."/>
            <person name="Chang S.B."/>
            <person name="Sakamoto S."/>
            <person name="Ohme-Takagi M."/>
            <person name="Yagi M."/>
            <person name="Zeng S.J."/>
            <person name="Shen C.Y."/>
            <person name="Yeh C.M."/>
            <person name="Luo Y.B."/>
            <person name="Tsai W.C."/>
            <person name="Van de Peer Y."/>
            <person name="Liu Z.J."/>
        </authorList>
    </citation>
    <scope>NUCLEOTIDE SEQUENCE [LARGE SCALE GENOMIC DNA]</scope>
    <source>
        <strain evidence="2">cv. Shenzhen</strain>
        <tissue evidence="1">Stem</tissue>
    </source>
</reference>
<dbReference type="EMBL" id="KZ451944">
    <property type="protein sequence ID" value="PKA59759.1"/>
    <property type="molecule type" value="Genomic_DNA"/>
</dbReference>
<dbReference type="Proteomes" id="UP000236161">
    <property type="component" value="Unassembled WGS sequence"/>
</dbReference>
<protein>
    <submittedName>
        <fullName evidence="1">Chlorophyll(Ide) b reductase NOL, chloroplastic</fullName>
        <ecNumber evidence="1">1.1.1.294</ecNumber>
    </submittedName>
</protein>
<keyword evidence="2" id="KW-1185">Reference proteome</keyword>
<gene>
    <name evidence="1" type="primary">NOL</name>
    <name evidence="1" type="ORF">AXF42_Ash011883</name>
</gene>
<sequence>MLKFQQFKDTQNSVAKYLVPNIRSVATMESKKPTYIRFLTGLKAYSQIFSVKKNHTSDLLCSHFILQLRLC</sequence>
<organism evidence="1 2">
    <name type="scientific">Apostasia shenzhenica</name>
    <dbReference type="NCBI Taxonomy" id="1088818"/>
    <lineage>
        <taxon>Eukaryota</taxon>
        <taxon>Viridiplantae</taxon>
        <taxon>Streptophyta</taxon>
        <taxon>Embryophyta</taxon>
        <taxon>Tracheophyta</taxon>
        <taxon>Spermatophyta</taxon>
        <taxon>Magnoliopsida</taxon>
        <taxon>Liliopsida</taxon>
        <taxon>Asparagales</taxon>
        <taxon>Orchidaceae</taxon>
        <taxon>Apostasioideae</taxon>
        <taxon>Apostasia</taxon>
    </lineage>
</organism>
<name>A0A2I0AW51_9ASPA</name>
<dbReference type="AlphaFoldDB" id="A0A2I0AW51"/>
<dbReference type="STRING" id="1088818.A0A2I0AW51"/>
<evidence type="ECO:0000313" key="2">
    <source>
        <dbReference type="Proteomes" id="UP000236161"/>
    </source>
</evidence>
<evidence type="ECO:0000313" key="1">
    <source>
        <dbReference type="EMBL" id="PKA59759.1"/>
    </source>
</evidence>
<dbReference type="GO" id="GO:0034256">
    <property type="term" value="F:chlorophyll(ide) b reductase activity"/>
    <property type="evidence" value="ECO:0007669"/>
    <property type="project" value="UniProtKB-EC"/>
</dbReference>
<proteinExistence type="predicted"/>